<organism evidence="3 4">
    <name type="scientific">Angomonas deanei</name>
    <dbReference type="NCBI Taxonomy" id="59799"/>
    <lineage>
        <taxon>Eukaryota</taxon>
        <taxon>Discoba</taxon>
        <taxon>Euglenozoa</taxon>
        <taxon>Kinetoplastea</taxon>
        <taxon>Metakinetoplastina</taxon>
        <taxon>Trypanosomatida</taxon>
        <taxon>Trypanosomatidae</taxon>
        <taxon>Strigomonadinae</taxon>
        <taxon>Angomonas</taxon>
    </lineage>
</organism>
<dbReference type="EMBL" id="LR877149">
    <property type="protein sequence ID" value="CAD2215760.1"/>
    <property type="molecule type" value="Genomic_DNA"/>
</dbReference>
<reference evidence="3 4" key="1">
    <citation type="submission" date="2020-08" db="EMBL/GenBank/DDBJ databases">
        <authorList>
            <person name="Newling K."/>
            <person name="Davey J."/>
            <person name="Forrester S."/>
        </authorList>
    </citation>
    <scope>NUCLEOTIDE SEQUENCE [LARGE SCALE GENOMIC DNA]</scope>
    <source>
        <strain evidence="4">Crithidia deanei Carvalho (ATCC PRA-265)</strain>
    </source>
</reference>
<evidence type="ECO:0000313" key="4">
    <source>
        <dbReference type="Proteomes" id="UP000515908"/>
    </source>
</evidence>
<protein>
    <submittedName>
        <fullName evidence="3">Opioid growth factor receptor (OGFr) conserved region containing protein, putative</fullName>
    </submittedName>
</protein>
<sequence length="186" mass="21321">MNYEAPILSDDAEVRCIAEDGAAITHVLLALRVMLRFYGMHIQYSKRSVSPNERQMTISAVLSTSGDIAERSRQYTNLLQHGHNYLRICRILQFLGEVQLEPIKVAWLKLLAVEVFTTQVSPSPLYRCRDSFLHYWLQTVVCSRDREEVMQVMLDAVKGKMAPYESRMECQVQVPADVSLGLFHID</sequence>
<dbReference type="GO" id="GO:0016020">
    <property type="term" value="C:membrane"/>
    <property type="evidence" value="ECO:0007669"/>
    <property type="project" value="InterPro"/>
</dbReference>
<dbReference type="PANTHER" id="PTHR14015:SF2">
    <property type="entry name" value="OPIOID GROWTH FACTOR RECEPTOR (OGFR) CONSERVED DOMAIN-CONTAINING PROTEIN"/>
    <property type="match status" value="1"/>
</dbReference>
<gene>
    <name evidence="3" type="ORF">ADEAN_000321800</name>
</gene>
<dbReference type="Proteomes" id="UP000515908">
    <property type="component" value="Chromosome 05"/>
</dbReference>
<dbReference type="PANTHER" id="PTHR14015">
    <property type="entry name" value="OPIOID GROWTH FACTOR RECEPTOR OGFR ZETA-TYPE OPIOID RECEPTOR"/>
    <property type="match status" value="1"/>
</dbReference>
<accession>A0A7G2C7G4</accession>
<keyword evidence="3" id="KW-0675">Receptor</keyword>
<feature type="domain" description="Opioid growth factor receptor (OGFr) conserved" evidence="2">
    <location>
        <begin position="1"/>
        <end position="157"/>
    </location>
</feature>
<evidence type="ECO:0000259" key="2">
    <source>
        <dbReference type="Pfam" id="PF04664"/>
    </source>
</evidence>
<dbReference type="GO" id="GO:0140625">
    <property type="term" value="F:opioid growth factor receptor activity"/>
    <property type="evidence" value="ECO:0007669"/>
    <property type="project" value="InterPro"/>
</dbReference>
<dbReference type="InterPro" id="IPR006757">
    <property type="entry name" value="OGF_rcpt"/>
</dbReference>
<dbReference type="Pfam" id="PF04664">
    <property type="entry name" value="OGFr_N"/>
    <property type="match status" value="1"/>
</dbReference>
<keyword evidence="4" id="KW-1185">Reference proteome</keyword>
<evidence type="ECO:0000256" key="1">
    <source>
        <dbReference type="ARBA" id="ARBA00010365"/>
    </source>
</evidence>
<dbReference type="VEuPathDB" id="TriTrypDB:ADEAN_000321800"/>
<dbReference type="InterPro" id="IPR039574">
    <property type="entry name" value="OGFr"/>
</dbReference>
<proteinExistence type="inferred from homology"/>
<name>A0A7G2C7G4_9TRYP</name>
<comment type="similarity">
    <text evidence="1">Belongs to the opioid growth factor receptor family.</text>
</comment>
<dbReference type="AlphaFoldDB" id="A0A7G2C7G4"/>
<evidence type="ECO:0000313" key="3">
    <source>
        <dbReference type="EMBL" id="CAD2215760.1"/>
    </source>
</evidence>